<dbReference type="InterPro" id="IPR013783">
    <property type="entry name" value="Ig-like_fold"/>
</dbReference>
<feature type="region of interest" description="Disordered" evidence="3">
    <location>
        <begin position="1"/>
        <end position="27"/>
    </location>
</feature>
<dbReference type="PROSITE" id="PS50835">
    <property type="entry name" value="IG_LIKE"/>
    <property type="match status" value="3"/>
</dbReference>
<dbReference type="Pfam" id="PF00041">
    <property type="entry name" value="fn3"/>
    <property type="match status" value="10"/>
</dbReference>
<feature type="domain" description="Fibronectin type-III" evidence="5">
    <location>
        <begin position="172"/>
        <end position="267"/>
    </location>
</feature>
<dbReference type="PANTHER" id="PTHR14340:SF9">
    <property type="entry name" value="FIBRONECTIN TYPE-III DOMAIN-CONTAINING PROTEIN"/>
    <property type="match status" value="1"/>
</dbReference>
<dbReference type="SMART" id="SM00409">
    <property type="entry name" value="IG"/>
    <property type="match status" value="5"/>
</dbReference>
<dbReference type="Pfam" id="PF07679">
    <property type="entry name" value="I-set"/>
    <property type="match status" value="5"/>
</dbReference>
<feature type="domain" description="Ig-like" evidence="4">
    <location>
        <begin position="568"/>
        <end position="657"/>
    </location>
</feature>
<dbReference type="FunFam" id="2.60.40.10:FF:000160">
    <property type="entry name" value="Titin a"/>
    <property type="match status" value="1"/>
</dbReference>
<protein>
    <recommendedName>
        <fullName evidence="8">Titin</fullName>
    </recommendedName>
</protein>
<dbReference type="PROSITE" id="PS50853">
    <property type="entry name" value="FN3"/>
    <property type="match status" value="10"/>
</dbReference>
<dbReference type="FunFam" id="2.60.40.10:FF:000056">
    <property type="entry name" value="twitchin isoform X4"/>
    <property type="match status" value="3"/>
</dbReference>
<feature type="compositionally biased region" description="Polar residues" evidence="3">
    <location>
        <begin position="1065"/>
        <end position="1083"/>
    </location>
</feature>
<dbReference type="InterPro" id="IPR007110">
    <property type="entry name" value="Ig-like_dom"/>
</dbReference>
<keyword evidence="7" id="KW-1185">Reference proteome</keyword>
<dbReference type="CDD" id="cd00063">
    <property type="entry name" value="FN3"/>
    <property type="match status" value="10"/>
</dbReference>
<proteinExistence type="predicted"/>
<feature type="domain" description="Fibronectin type-III" evidence="5">
    <location>
        <begin position="1063"/>
        <end position="1158"/>
    </location>
</feature>
<keyword evidence="1" id="KW-0677">Repeat</keyword>
<dbReference type="InterPro" id="IPR003599">
    <property type="entry name" value="Ig_sub"/>
</dbReference>
<dbReference type="SMART" id="SM00060">
    <property type="entry name" value="FN3"/>
    <property type="match status" value="10"/>
</dbReference>
<dbReference type="FunFam" id="2.60.40.10:FF:000003">
    <property type="entry name" value="Titin isoform E"/>
    <property type="match status" value="3"/>
</dbReference>
<feature type="domain" description="Fibronectin type-III" evidence="5">
    <location>
        <begin position="666"/>
        <end position="760"/>
    </location>
</feature>
<keyword evidence="2" id="KW-0393">Immunoglobulin domain</keyword>
<organism evidence="6 7">
    <name type="scientific">Lottia gigantea</name>
    <name type="common">Giant owl limpet</name>
    <dbReference type="NCBI Taxonomy" id="225164"/>
    <lineage>
        <taxon>Eukaryota</taxon>
        <taxon>Metazoa</taxon>
        <taxon>Spiralia</taxon>
        <taxon>Lophotrochozoa</taxon>
        <taxon>Mollusca</taxon>
        <taxon>Gastropoda</taxon>
        <taxon>Patellogastropoda</taxon>
        <taxon>Lottioidea</taxon>
        <taxon>Lottiidae</taxon>
        <taxon>Lottia</taxon>
    </lineage>
</organism>
<feature type="domain" description="Fibronectin type-III" evidence="5">
    <location>
        <begin position="469"/>
        <end position="564"/>
    </location>
</feature>
<dbReference type="Proteomes" id="UP000030746">
    <property type="component" value="Unassembled WGS sequence"/>
</dbReference>
<dbReference type="InterPro" id="IPR036116">
    <property type="entry name" value="FN3_sf"/>
</dbReference>
<feature type="non-terminal residue" evidence="6">
    <location>
        <position position="1"/>
    </location>
</feature>
<evidence type="ECO:0000259" key="5">
    <source>
        <dbReference type="PROSITE" id="PS50853"/>
    </source>
</evidence>
<name>V4AEM0_LOTGI</name>
<dbReference type="SMART" id="SM00408">
    <property type="entry name" value="IGc2"/>
    <property type="match status" value="3"/>
</dbReference>
<dbReference type="OMA" id="DWSERHM"/>
<dbReference type="SUPFAM" id="SSF48726">
    <property type="entry name" value="Immunoglobulin"/>
    <property type="match status" value="5"/>
</dbReference>
<dbReference type="GO" id="GO:0031672">
    <property type="term" value="C:A band"/>
    <property type="evidence" value="ECO:0007669"/>
    <property type="project" value="UniProtKB-ARBA"/>
</dbReference>
<feature type="domain" description="Ig-like" evidence="4">
    <location>
        <begin position="1162"/>
        <end position="1268"/>
    </location>
</feature>
<dbReference type="PANTHER" id="PTHR14340">
    <property type="entry name" value="MICROFIBRIL-ASSOCIATED GLYCOPROTEIN 3"/>
    <property type="match status" value="1"/>
</dbReference>
<dbReference type="FunFam" id="2.60.40.10:FF:000034">
    <property type="entry name" value="Titin isoform A"/>
    <property type="match status" value="1"/>
</dbReference>
<feature type="domain" description="Ig-like" evidence="4">
    <location>
        <begin position="1"/>
        <end position="63"/>
    </location>
</feature>
<evidence type="ECO:0000313" key="7">
    <source>
        <dbReference type="Proteomes" id="UP000030746"/>
    </source>
</evidence>
<dbReference type="HOGENOM" id="CLU_251571_0_0_1"/>
<dbReference type="InterPro" id="IPR013098">
    <property type="entry name" value="Ig_I-set"/>
</dbReference>
<dbReference type="Gene3D" id="2.60.40.10">
    <property type="entry name" value="Immunoglobulins"/>
    <property type="match status" value="15"/>
</dbReference>
<dbReference type="EMBL" id="KB202199">
    <property type="protein sequence ID" value="ESO91796.1"/>
    <property type="molecule type" value="Genomic_DNA"/>
</dbReference>
<evidence type="ECO:0008006" key="8">
    <source>
        <dbReference type="Google" id="ProtNLM"/>
    </source>
</evidence>
<feature type="domain" description="Fibronectin type-III" evidence="5">
    <location>
        <begin position="366"/>
        <end position="463"/>
    </location>
</feature>
<dbReference type="FunFam" id="2.60.40.10:FF:000127">
    <property type="entry name" value="titin isoform X1"/>
    <property type="match status" value="2"/>
</dbReference>
<dbReference type="OrthoDB" id="504170at2759"/>
<sequence>GAPQPEASWKKDGNPISPANVDMQTTQRNSKLTIPAAEIEDTGVYELTLKNEAGTETVPVKVIVVDKPGRPKGPLDVVDIYAERCALMWDKPTNDGGSPITGYVVEKLDTATDKWVKVCETDAEDLEVDVSDLETGHKYAFRVSAVNEFGVGLPLETDGEILAKDPWDPSDAPGTPNILDYDKDYVEVGWEAPKDDGGAPIQSYNIEYREKGTDTWKKGTEVPGTEEKGTVSGLVEGKEYEFRVAAKNKAGLSPFSEVSGPVVTKNRKVKPRIDERTLPQNIKIKVGQALNMPVDFVGEPFPVAKWELKPMTVIANDENLSIKTGPKSSVLKNTSAVRKDTGEYMITIENRHGKDSAVISVVVLGPPGKPGGPIKLSGLCKDSVNLSWLPPVDDGGAGIDSYRVEKYDMKKGVWEKVANVHGNKCTVPKLQENHEYKFRVIAESPNGDSEPLETPDAVLAKKPFDEPHPPGVPTATEQARDHISLTWDPPENDGGSPVIGYDVERKDPKTNRWVPITKVPVEGNEFTDEKVQAEKEYEYRVIAINEAGPSDPSLSSKPIIAKPLKESPKLDLSSLFGAKEIRVRAGEPIDLKLGIDGAPTPTVEWKQNDQPLTPGRVQTTSDEKQAKFHIPRSQRSDTGKYKVKVSNEMGEEEADINIVVLDKPGAPAGPLDVSDITAETCKLKWNPPEDNGGGEITGYIVEKQEEGSNIWEKVPGMVTGTSHNVRGLKDGKHYTFRVKAENIYGTGEPLVGDKMLAKNPFVAVGSPGTPNVDKITKNSVDLTWTKPSNDGGSKITGYVVEKKKKGGDWMDAISVPANNLSATIPNLMEGEEYEFRVKGVNAIGPGDASRPTNLVKAEDQPCKPKLDMSAVRGITVKAGTPFQIKVPFTATPKPRSVWQLEDSEVEDSPRVTNTVSCFFSKNYICLSKSQRSDSGKYKLTLTNPSGSESGYCRVNVLDKPGIPTGPITTADMEGESLTLNWNPPEDDGGEKISNYIVEKRKVGSGRWQKVSSFLTTPTCNVRNLEPGTKYDFRIFAENPHGVSDALETKEAILAKLPYDPPGSPSTPKCVSTTEDSITLNWNPPRNDGGAPIYGYMVEKREKGSENWTKAHTMEIPDNELTVKGLMEGKEYEFRVCAVNAAGSGDYSTTSDMIKAQPPPMQPKISKDLMSGRDIIAKVGQPFKISVPYKGNPIPTVTWTMGGSNIRESDRIVFTNKPDEILFECKAAERGDQGKYNLLLQNEKGLDSCTVNVVVVDAPSKPEGPIDVSKVTPDSCFLSWNPPKDVHSNPVSNYRVEKQDIRTGKWENCSKFVRGTNYEIMGLQEGHQYHFRVCAENEHGVSEPLETVTATTAESPFHKPSAPGVPSPLNVGRTYVALRWDPPRSDGGTKLKGYNVEKKEKGSDKWFRANEFPVIDNEFTVTNLPENAEYEFRVCGVNAVGNGEPSLP</sequence>
<feature type="domain" description="Fibronectin type-III" evidence="5">
    <location>
        <begin position="1260"/>
        <end position="1354"/>
    </location>
</feature>
<dbReference type="KEGG" id="lgi:LOTGIDRAFT_91265"/>
<reference evidence="6 7" key="1">
    <citation type="journal article" date="2013" name="Nature">
        <title>Insights into bilaterian evolution from three spiralian genomes.</title>
        <authorList>
            <person name="Simakov O."/>
            <person name="Marletaz F."/>
            <person name="Cho S.J."/>
            <person name="Edsinger-Gonzales E."/>
            <person name="Havlak P."/>
            <person name="Hellsten U."/>
            <person name="Kuo D.H."/>
            <person name="Larsson T."/>
            <person name="Lv J."/>
            <person name="Arendt D."/>
            <person name="Savage R."/>
            <person name="Osoegawa K."/>
            <person name="de Jong P."/>
            <person name="Grimwood J."/>
            <person name="Chapman J.A."/>
            <person name="Shapiro H."/>
            <person name="Aerts A."/>
            <person name="Otillar R.P."/>
            <person name="Terry A.Y."/>
            <person name="Boore J.L."/>
            <person name="Grigoriev I.V."/>
            <person name="Lindberg D.R."/>
            <person name="Seaver E.C."/>
            <person name="Weisblat D.A."/>
            <person name="Putnam N.H."/>
            <person name="Rokhsar D.S."/>
        </authorList>
    </citation>
    <scope>NUCLEOTIDE SEQUENCE [LARGE SCALE GENOMIC DNA]</scope>
</reference>
<dbReference type="GeneID" id="20252912"/>
<evidence type="ECO:0000256" key="3">
    <source>
        <dbReference type="SAM" id="MobiDB-lite"/>
    </source>
</evidence>
<dbReference type="CTD" id="20252912"/>
<dbReference type="FunFam" id="2.60.40.10:FF:000031">
    <property type="entry name" value="Myosin-binding protein C, slow type"/>
    <property type="match status" value="5"/>
</dbReference>
<dbReference type="InterPro" id="IPR003961">
    <property type="entry name" value="FN3_dom"/>
</dbReference>
<feature type="region of interest" description="Disordered" evidence="3">
    <location>
        <begin position="1057"/>
        <end position="1083"/>
    </location>
</feature>
<evidence type="ECO:0000259" key="4">
    <source>
        <dbReference type="PROSITE" id="PS50835"/>
    </source>
</evidence>
<dbReference type="InterPro" id="IPR036179">
    <property type="entry name" value="Ig-like_dom_sf"/>
</dbReference>
<feature type="domain" description="Fibronectin type-III" evidence="5">
    <location>
        <begin position="1361"/>
        <end position="1447"/>
    </location>
</feature>
<dbReference type="SUPFAM" id="SSF49265">
    <property type="entry name" value="Fibronectin type III"/>
    <property type="match status" value="5"/>
</dbReference>
<gene>
    <name evidence="6" type="ORF">LOTGIDRAFT_91265</name>
</gene>
<feature type="domain" description="Fibronectin type-III" evidence="5">
    <location>
        <begin position="963"/>
        <end position="1057"/>
    </location>
</feature>
<evidence type="ECO:0000256" key="1">
    <source>
        <dbReference type="ARBA" id="ARBA00022737"/>
    </source>
</evidence>
<dbReference type="STRING" id="225164.V4AEM0"/>
<feature type="domain" description="Fibronectin type-III" evidence="5">
    <location>
        <begin position="766"/>
        <end position="860"/>
    </location>
</feature>
<dbReference type="InterPro" id="IPR003598">
    <property type="entry name" value="Ig_sub2"/>
</dbReference>
<feature type="domain" description="Fibronectin type-III" evidence="5">
    <location>
        <begin position="71"/>
        <end position="166"/>
    </location>
</feature>
<dbReference type="RefSeq" id="XP_009057410.1">
    <property type="nucleotide sequence ID" value="XM_009059162.1"/>
</dbReference>
<feature type="non-terminal residue" evidence="6">
    <location>
        <position position="1447"/>
    </location>
</feature>
<evidence type="ECO:0000313" key="6">
    <source>
        <dbReference type="EMBL" id="ESO91796.1"/>
    </source>
</evidence>
<accession>V4AEM0</accession>
<dbReference type="PRINTS" id="PR00014">
    <property type="entry name" value="FNTYPEIII"/>
</dbReference>
<evidence type="ECO:0000256" key="2">
    <source>
        <dbReference type="ARBA" id="ARBA00023319"/>
    </source>
</evidence>